<name>A0AAQ3LZS3_9PEZI</name>
<dbReference type="InterPro" id="IPR000182">
    <property type="entry name" value="GNAT_dom"/>
</dbReference>
<dbReference type="SUPFAM" id="SSF55729">
    <property type="entry name" value="Acyl-CoA N-acyltransferases (Nat)"/>
    <property type="match status" value="1"/>
</dbReference>
<accession>A0AAQ3LZS3</accession>
<dbReference type="Gene3D" id="3.40.630.30">
    <property type="match status" value="1"/>
</dbReference>
<feature type="domain" description="N-acetyltransferase" evidence="1">
    <location>
        <begin position="10"/>
        <end position="177"/>
    </location>
</feature>
<dbReference type="PROSITE" id="PS51186">
    <property type="entry name" value="GNAT"/>
    <property type="match status" value="1"/>
</dbReference>
<keyword evidence="3" id="KW-1185">Reference proteome</keyword>
<evidence type="ECO:0000259" key="1">
    <source>
        <dbReference type="PROSITE" id="PS51186"/>
    </source>
</evidence>
<dbReference type="PANTHER" id="PTHR43415">
    <property type="entry name" value="SPERMIDINE N(1)-ACETYLTRANSFERASE"/>
    <property type="match status" value="1"/>
</dbReference>
<protein>
    <submittedName>
        <fullName evidence="2">Gnat family protein</fullName>
    </submittedName>
</protein>
<sequence length="196" mass="22014">MADVWRSDRLVYRALDSPNDEKFVKVLQSDSEGFTNATAQLPVPQGNAHAKALIELLQQELLAVVICLAPLGAATVSSTQSPTSIGILTLRNGSPKLQHHGCAHITVDIMAPYRGQGHGTESIKWALQWGFNRANLHRIEIGAYEWNPGALKLYERLGFTPEARRRERFFYNGKYYDLVEFGMLVHEWRALHGSDK</sequence>
<dbReference type="Proteomes" id="UP001303373">
    <property type="component" value="Chromosome 2"/>
</dbReference>
<organism evidence="2 3">
    <name type="scientific">Acrodontium crateriforme</name>
    <dbReference type="NCBI Taxonomy" id="150365"/>
    <lineage>
        <taxon>Eukaryota</taxon>
        <taxon>Fungi</taxon>
        <taxon>Dikarya</taxon>
        <taxon>Ascomycota</taxon>
        <taxon>Pezizomycotina</taxon>
        <taxon>Dothideomycetes</taxon>
        <taxon>Dothideomycetidae</taxon>
        <taxon>Mycosphaerellales</taxon>
        <taxon>Teratosphaeriaceae</taxon>
        <taxon>Acrodontium</taxon>
    </lineage>
</organism>
<dbReference type="InterPro" id="IPR016181">
    <property type="entry name" value="Acyl_CoA_acyltransferase"/>
</dbReference>
<reference evidence="2 3" key="1">
    <citation type="submission" date="2023-11" db="EMBL/GenBank/DDBJ databases">
        <title>An acidophilic fungus is an integral part of prey digestion in a carnivorous sundew plant.</title>
        <authorList>
            <person name="Tsai I.J."/>
        </authorList>
    </citation>
    <scope>NUCLEOTIDE SEQUENCE [LARGE SCALE GENOMIC DNA]</scope>
    <source>
        <strain evidence="2">169a</strain>
    </source>
</reference>
<evidence type="ECO:0000313" key="3">
    <source>
        <dbReference type="Proteomes" id="UP001303373"/>
    </source>
</evidence>
<proteinExistence type="predicted"/>
<dbReference type="AlphaFoldDB" id="A0AAQ3LZS3"/>
<dbReference type="PANTHER" id="PTHR43415:SF3">
    <property type="entry name" value="GNAT-FAMILY ACETYLTRANSFERASE"/>
    <property type="match status" value="1"/>
</dbReference>
<gene>
    <name evidence="2" type="ORF">R9X50_00180000</name>
</gene>
<dbReference type="Pfam" id="PF13302">
    <property type="entry name" value="Acetyltransf_3"/>
    <property type="match status" value="1"/>
</dbReference>
<dbReference type="GO" id="GO:0016747">
    <property type="term" value="F:acyltransferase activity, transferring groups other than amino-acyl groups"/>
    <property type="evidence" value="ECO:0007669"/>
    <property type="project" value="InterPro"/>
</dbReference>
<dbReference type="EMBL" id="CP138581">
    <property type="protein sequence ID" value="WPG98998.1"/>
    <property type="molecule type" value="Genomic_DNA"/>
</dbReference>
<evidence type="ECO:0000313" key="2">
    <source>
        <dbReference type="EMBL" id="WPG98998.1"/>
    </source>
</evidence>